<sequence length="207" mass="24241">EIENDIQVLKRIKFCSLIDHIQYNANGIFNESIPYVLAPVELMFGKFNRFVEKQLHEASQQLQKRHQIIKDLHKEYVDPSVVSWTGRFYELEEKIISSLKNLMDVLNDVHASYTVGSIYLVSHISDQVQQFVQKDIQEYLSILTDADGKGKEKIAELSTSAQEIIKSWAIAMKEIISDYRQQFTYKLQDFSDQLSDYYEKFITESKR</sequence>
<organism evidence="18">
    <name type="scientific">Ursus americanus</name>
    <name type="common">American black bear</name>
    <name type="synonym">Euarctos americanus</name>
    <dbReference type="NCBI Taxonomy" id="9643"/>
    <lineage>
        <taxon>Eukaryota</taxon>
        <taxon>Metazoa</taxon>
        <taxon>Chordata</taxon>
        <taxon>Craniata</taxon>
        <taxon>Vertebrata</taxon>
        <taxon>Euteleostomi</taxon>
        <taxon>Mammalia</taxon>
        <taxon>Eutheria</taxon>
        <taxon>Laurasiatheria</taxon>
        <taxon>Carnivora</taxon>
        <taxon>Caniformia</taxon>
        <taxon>Ursidae</taxon>
        <taxon>Ursus</taxon>
    </lineage>
</organism>
<keyword evidence="12" id="KW-0445">Lipid transport</keyword>
<evidence type="ECO:0000256" key="14">
    <source>
        <dbReference type="ARBA" id="ARBA00023166"/>
    </source>
</evidence>
<dbReference type="GO" id="GO:0008203">
    <property type="term" value="P:cholesterol metabolic process"/>
    <property type="evidence" value="ECO:0007669"/>
    <property type="project" value="UniProtKB-KW"/>
</dbReference>
<dbReference type="GO" id="GO:0005737">
    <property type="term" value="C:cytoplasm"/>
    <property type="evidence" value="ECO:0007669"/>
    <property type="project" value="UniProtKB-SubCell"/>
</dbReference>
<evidence type="ECO:0000256" key="7">
    <source>
        <dbReference type="ARBA" id="ARBA00022525"/>
    </source>
</evidence>
<dbReference type="GO" id="GO:0008201">
    <property type="term" value="F:heparin binding"/>
    <property type="evidence" value="ECO:0007669"/>
    <property type="project" value="UniProtKB-KW"/>
</dbReference>
<dbReference type="PANTHER" id="PTHR13769:SF1">
    <property type="entry name" value="APOLIPOPROTEIN B-100"/>
    <property type="match status" value="1"/>
</dbReference>
<dbReference type="GO" id="GO:0005811">
    <property type="term" value="C:lipid droplet"/>
    <property type="evidence" value="ECO:0007669"/>
    <property type="project" value="UniProtKB-SubCell"/>
</dbReference>
<keyword evidence="9" id="KW-0358">Heparin-binding</keyword>
<dbReference type="GO" id="GO:0042632">
    <property type="term" value="P:cholesterol homeostasis"/>
    <property type="evidence" value="ECO:0007669"/>
    <property type="project" value="TreeGrafter"/>
</dbReference>
<keyword evidence="18" id="KW-0449">Lipoprotein</keyword>
<dbReference type="GO" id="GO:0034359">
    <property type="term" value="C:mature chylomicron"/>
    <property type="evidence" value="ECO:0007669"/>
    <property type="project" value="TreeGrafter"/>
</dbReference>
<keyword evidence="8" id="KW-0153">Cholesterol metabolism</keyword>
<accession>Q2VDK6</accession>
<evidence type="ECO:0000259" key="17">
    <source>
        <dbReference type="Pfam" id="PF12491"/>
    </source>
</evidence>
<evidence type="ECO:0000256" key="16">
    <source>
        <dbReference type="ARBA" id="ARBA00023313"/>
    </source>
</evidence>
<evidence type="ECO:0000313" key="18">
    <source>
        <dbReference type="EMBL" id="ABB48083.1"/>
    </source>
</evidence>
<evidence type="ECO:0000256" key="3">
    <source>
        <dbReference type="ARBA" id="ARBA00004613"/>
    </source>
</evidence>
<evidence type="ECO:0000256" key="10">
    <source>
        <dbReference type="ARBA" id="ARBA00022677"/>
    </source>
</evidence>
<evidence type="ECO:0000256" key="13">
    <source>
        <dbReference type="ARBA" id="ARBA00023098"/>
    </source>
</evidence>
<dbReference type="InterPro" id="IPR022176">
    <property type="entry name" value="ApoB100_C"/>
</dbReference>
<evidence type="ECO:0000256" key="12">
    <source>
        <dbReference type="ARBA" id="ARBA00023055"/>
    </source>
</evidence>
<evidence type="ECO:0000256" key="4">
    <source>
        <dbReference type="ARBA" id="ARBA00022448"/>
    </source>
</evidence>
<keyword evidence="6" id="KW-0162">Chylomicron</keyword>
<keyword evidence="11" id="KW-0427">LDL</keyword>
<comment type="subcellular location">
    <subcellularLocation>
        <location evidence="1">Cytoplasm</location>
    </subcellularLocation>
    <subcellularLocation>
        <location evidence="2">Lipid droplet</location>
    </subcellularLocation>
    <subcellularLocation>
        <location evidence="3">Secreted</location>
    </subcellularLocation>
</comment>
<evidence type="ECO:0000256" key="8">
    <source>
        <dbReference type="ARBA" id="ARBA00022548"/>
    </source>
</evidence>
<feature type="non-terminal residue" evidence="18">
    <location>
        <position position="207"/>
    </location>
</feature>
<feature type="non-terminal residue" evidence="18">
    <location>
        <position position="1"/>
    </location>
</feature>
<feature type="domain" description="Apolipoprotein B100 C-terminal" evidence="17">
    <location>
        <begin position="182"/>
        <end position="207"/>
    </location>
</feature>
<dbReference type="PANTHER" id="PTHR13769">
    <property type="entry name" value="APOLIPOPROTEIN B"/>
    <property type="match status" value="1"/>
</dbReference>
<dbReference type="AlphaFoldDB" id="Q2VDK6"/>
<evidence type="ECO:0000256" key="5">
    <source>
        <dbReference type="ARBA" id="ARBA00022490"/>
    </source>
</evidence>
<dbReference type="GO" id="GO:0120020">
    <property type="term" value="F:cholesterol transfer activity"/>
    <property type="evidence" value="ECO:0007669"/>
    <property type="project" value="TreeGrafter"/>
</dbReference>
<dbReference type="GO" id="GO:0034361">
    <property type="term" value="C:very-low-density lipoprotein particle"/>
    <property type="evidence" value="ECO:0007669"/>
    <property type="project" value="UniProtKB-KW"/>
</dbReference>
<dbReference type="GO" id="GO:0042953">
    <property type="term" value="P:lipoprotein transport"/>
    <property type="evidence" value="ECO:0007669"/>
    <property type="project" value="TreeGrafter"/>
</dbReference>
<evidence type="ECO:0000256" key="11">
    <source>
        <dbReference type="ARBA" id="ARBA00022710"/>
    </source>
</evidence>
<evidence type="ECO:0000256" key="1">
    <source>
        <dbReference type="ARBA" id="ARBA00004496"/>
    </source>
</evidence>
<dbReference type="EMBL" id="DQ240352">
    <property type="protein sequence ID" value="ABB48083.1"/>
    <property type="molecule type" value="Genomic_DNA"/>
</dbReference>
<dbReference type="Pfam" id="PF12491">
    <property type="entry name" value="ApoB100_C"/>
    <property type="match status" value="1"/>
</dbReference>
<gene>
    <name evidence="18" type="primary">APOB</name>
</gene>
<dbReference type="GO" id="GO:0050750">
    <property type="term" value="F:low-density lipoprotein particle receptor binding"/>
    <property type="evidence" value="ECO:0007669"/>
    <property type="project" value="TreeGrafter"/>
</dbReference>
<reference evidence="18" key="1">
    <citation type="journal article" date="2005" name="Nature">
        <title>Genome Sequence, Comparative Analysis and Haplotype Structure of the Domestic Dog.</title>
        <authorList>
            <person name="Pollinger J.P."/>
            <person name="Bardeleben C."/>
            <person name="Koepfli K.-P."/>
            <person name="Wayne R.K."/>
            <person name="Lindblad-Toh K."/>
        </authorList>
    </citation>
    <scope>NUCLEOTIDE SEQUENCE</scope>
    <source>
        <strain evidence="18">7193328</strain>
    </source>
</reference>
<dbReference type="GO" id="GO:0034362">
    <property type="term" value="C:low-density lipoprotein particle"/>
    <property type="evidence" value="ECO:0007669"/>
    <property type="project" value="UniProtKB-KW"/>
</dbReference>
<keyword evidence="10" id="KW-0551">Lipid droplet</keyword>
<name>Q2VDK6_URSAM</name>
<evidence type="ECO:0000256" key="9">
    <source>
        <dbReference type="ARBA" id="ARBA00022674"/>
    </source>
</evidence>
<keyword evidence="4" id="KW-0813">Transport</keyword>
<keyword evidence="13" id="KW-0443">Lipid metabolism</keyword>
<dbReference type="GO" id="GO:0030301">
    <property type="term" value="P:cholesterol transport"/>
    <property type="evidence" value="ECO:0007669"/>
    <property type="project" value="TreeGrafter"/>
</dbReference>
<evidence type="ECO:0000256" key="6">
    <source>
        <dbReference type="ARBA" id="ARBA00022513"/>
    </source>
</evidence>
<protein>
    <submittedName>
        <fullName evidence="18">Apolipoprotein B</fullName>
    </submittedName>
</protein>
<keyword evidence="7" id="KW-0964">Secreted</keyword>
<keyword evidence="15" id="KW-0753">Steroid metabolism</keyword>
<evidence type="ECO:0000256" key="2">
    <source>
        <dbReference type="ARBA" id="ARBA00004502"/>
    </source>
</evidence>
<keyword evidence="16" id="KW-0850">VLDL</keyword>
<evidence type="ECO:0000256" key="15">
    <source>
        <dbReference type="ARBA" id="ARBA00023221"/>
    </source>
</evidence>
<dbReference type="InterPro" id="IPR052418">
    <property type="entry name" value="Apolipoprotein_B"/>
</dbReference>
<proteinExistence type="predicted"/>
<keyword evidence="14" id="KW-1207">Sterol metabolism</keyword>
<keyword evidence="5" id="KW-0963">Cytoplasm</keyword>
<dbReference type="GO" id="GO:0006642">
    <property type="term" value="P:triglyceride mobilization"/>
    <property type="evidence" value="ECO:0007669"/>
    <property type="project" value="TreeGrafter"/>
</dbReference>